<dbReference type="Proteomes" id="UP001501475">
    <property type="component" value="Unassembled WGS sequence"/>
</dbReference>
<reference evidence="11" key="1">
    <citation type="journal article" date="2019" name="Int. J. Syst. Evol. Microbiol.">
        <title>The Global Catalogue of Microorganisms (GCM) 10K type strain sequencing project: providing services to taxonomists for standard genome sequencing and annotation.</title>
        <authorList>
            <consortium name="The Broad Institute Genomics Platform"/>
            <consortium name="The Broad Institute Genome Sequencing Center for Infectious Disease"/>
            <person name="Wu L."/>
            <person name="Ma J."/>
        </authorList>
    </citation>
    <scope>NUCLEOTIDE SEQUENCE [LARGE SCALE GENOMIC DNA]</scope>
    <source>
        <strain evidence="11">JCM 15591</strain>
    </source>
</reference>
<feature type="transmembrane region" description="Helical" evidence="9">
    <location>
        <begin position="187"/>
        <end position="212"/>
    </location>
</feature>
<feature type="transmembrane region" description="Helical" evidence="9">
    <location>
        <begin position="66"/>
        <end position="84"/>
    </location>
</feature>
<evidence type="ECO:0000256" key="2">
    <source>
        <dbReference type="ARBA" id="ARBA00009773"/>
    </source>
</evidence>
<evidence type="ECO:0000256" key="8">
    <source>
        <dbReference type="SAM" id="MobiDB-lite"/>
    </source>
</evidence>
<protein>
    <submittedName>
        <fullName evidence="10">AI-2E family transporter</fullName>
    </submittedName>
</protein>
<feature type="transmembrane region" description="Helical" evidence="9">
    <location>
        <begin position="96"/>
        <end position="117"/>
    </location>
</feature>
<dbReference type="PANTHER" id="PTHR21716">
    <property type="entry name" value="TRANSMEMBRANE PROTEIN"/>
    <property type="match status" value="1"/>
</dbReference>
<comment type="subcellular location">
    <subcellularLocation>
        <location evidence="1">Cell membrane</location>
        <topology evidence="1">Multi-pass membrane protein</topology>
    </subcellularLocation>
</comment>
<evidence type="ECO:0000256" key="7">
    <source>
        <dbReference type="ARBA" id="ARBA00023136"/>
    </source>
</evidence>
<feature type="region of interest" description="Disordered" evidence="8">
    <location>
        <begin position="374"/>
        <end position="410"/>
    </location>
</feature>
<evidence type="ECO:0000256" key="1">
    <source>
        <dbReference type="ARBA" id="ARBA00004651"/>
    </source>
</evidence>
<evidence type="ECO:0000313" key="10">
    <source>
        <dbReference type="EMBL" id="GAA1760314.1"/>
    </source>
</evidence>
<feature type="compositionally biased region" description="Basic and acidic residues" evidence="8">
    <location>
        <begin position="395"/>
        <end position="410"/>
    </location>
</feature>
<feature type="compositionally biased region" description="Basic and acidic residues" evidence="8">
    <location>
        <begin position="1"/>
        <end position="11"/>
    </location>
</feature>
<organism evidence="10 11">
    <name type="scientific">Nostocoides vanveenii</name>
    <dbReference type="NCBI Taxonomy" id="330835"/>
    <lineage>
        <taxon>Bacteria</taxon>
        <taxon>Bacillati</taxon>
        <taxon>Actinomycetota</taxon>
        <taxon>Actinomycetes</taxon>
        <taxon>Micrococcales</taxon>
        <taxon>Intrasporangiaceae</taxon>
        <taxon>Nostocoides</taxon>
    </lineage>
</organism>
<feature type="compositionally biased region" description="Low complexity" evidence="8">
    <location>
        <begin position="380"/>
        <end position="394"/>
    </location>
</feature>
<comment type="similarity">
    <text evidence="2">Belongs to the autoinducer-2 exporter (AI-2E) (TC 2.A.86) family.</text>
</comment>
<keyword evidence="3" id="KW-0813">Transport</keyword>
<feature type="transmembrane region" description="Helical" evidence="9">
    <location>
        <begin position="233"/>
        <end position="254"/>
    </location>
</feature>
<feature type="transmembrane region" description="Helical" evidence="9">
    <location>
        <begin position="260"/>
        <end position="281"/>
    </location>
</feature>
<evidence type="ECO:0000256" key="5">
    <source>
        <dbReference type="ARBA" id="ARBA00022692"/>
    </source>
</evidence>
<feature type="transmembrane region" description="Helical" evidence="9">
    <location>
        <begin position="42"/>
        <end position="60"/>
    </location>
</feature>
<keyword evidence="7 9" id="KW-0472">Membrane</keyword>
<feature type="region of interest" description="Disordered" evidence="8">
    <location>
        <begin position="1"/>
        <end position="28"/>
    </location>
</feature>
<dbReference type="InterPro" id="IPR002549">
    <property type="entry name" value="AI-2E-like"/>
</dbReference>
<dbReference type="EMBL" id="BAAAPN010000046">
    <property type="protein sequence ID" value="GAA1760314.1"/>
    <property type="molecule type" value="Genomic_DNA"/>
</dbReference>
<keyword evidence="5 9" id="KW-0812">Transmembrane</keyword>
<evidence type="ECO:0000256" key="3">
    <source>
        <dbReference type="ARBA" id="ARBA00022448"/>
    </source>
</evidence>
<evidence type="ECO:0000256" key="9">
    <source>
        <dbReference type="SAM" id="Phobius"/>
    </source>
</evidence>
<accession>A0ABP4WQE3</accession>
<proteinExistence type="inferred from homology"/>
<name>A0ABP4WQE3_9MICO</name>
<evidence type="ECO:0000256" key="6">
    <source>
        <dbReference type="ARBA" id="ARBA00022989"/>
    </source>
</evidence>
<dbReference type="RefSeq" id="WP_344065475.1">
    <property type="nucleotide sequence ID" value="NZ_BAAAPN010000046.1"/>
</dbReference>
<evidence type="ECO:0000256" key="4">
    <source>
        <dbReference type="ARBA" id="ARBA00022475"/>
    </source>
</evidence>
<dbReference type="PANTHER" id="PTHR21716:SF53">
    <property type="entry name" value="PERMEASE PERM-RELATED"/>
    <property type="match status" value="1"/>
</dbReference>
<dbReference type="Pfam" id="PF01594">
    <property type="entry name" value="AI-2E_transport"/>
    <property type="match status" value="1"/>
</dbReference>
<sequence>MSHSPPSDRPEATSVAGPATRHTGTNAERQWVPDGVRAASEWSWRLLLIAAALALAGYLIGHLSEIVIPIIVATLLCALLHPVFRRLDAHLPRALAAAITVLGTLTVLGVLMTFVGSQFSSQADDLMGEVVTGVDQIREWVRTTFHITDTQFTEYFNKARDAVSSGGGVGAAAAKAGLTVTHLVAGFFIAMFALFFFLLEGPQIWAWLVRLFPRNARERVASSGVIAWNQLQAFCRATILVAAADATGIGLGAFILGVPFASGIALLVFLGAFIPVVGALVSGFIAVILALVAHGPVTALIMLGVVIAVQQIESHVLQPFLLGRAVRVHPLAVILSIAAGVIVWGIVGALIAVPVAAVVNAVGNHLLAGNEPAPDDADDLLTPAESAEVSASARAADRLAEDEPGELRTP</sequence>
<keyword evidence="11" id="KW-1185">Reference proteome</keyword>
<gene>
    <name evidence="10" type="ORF">GCM10009810_19740</name>
</gene>
<keyword evidence="4" id="KW-1003">Cell membrane</keyword>
<comment type="caution">
    <text evidence="10">The sequence shown here is derived from an EMBL/GenBank/DDBJ whole genome shotgun (WGS) entry which is preliminary data.</text>
</comment>
<feature type="transmembrane region" description="Helical" evidence="9">
    <location>
        <begin position="288"/>
        <end position="312"/>
    </location>
</feature>
<evidence type="ECO:0000313" key="11">
    <source>
        <dbReference type="Proteomes" id="UP001501475"/>
    </source>
</evidence>
<keyword evidence="6 9" id="KW-1133">Transmembrane helix</keyword>
<feature type="transmembrane region" description="Helical" evidence="9">
    <location>
        <begin position="332"/>
        <end position="359"/>
    </location>
</feature>